<feature type="compositionally biased region" description="Low complexity" evidence="1">
    <location>
        <begin position="400"/>
        <end position="409"/>
    </location>
</feature>
<feature type="compositionally biased region" description="Basic residues" evidence="1">
    <location>
        <begin position="410"/>
        <end position="420"/>
    </location>
</feature>
<organism evidence="2 3">
    <name type="scientific">Cyclocybe aegerita</name>
    <name type="common">Black poplar mushroom</name>
    <name type="synonym">Agrocybe aegerita</name>
    <dbReference type="NCBI Taxonomy" id="1973307"/>
    <lineage>
        <taxon>Eukaryota</taxon>
        <taxon>Fungi</taxon>
        <taxon>Dikarya</taxon>
        <taxon>Basidiomycota</taxon>
        <taxon>Agaricomycotina</taxon>
        <taxon>Agaricomycetes</taxon>
        <taxon>Agaricomycetidae</taxon>
        <taxon>Agaricales</taxon>
        <taxon>Agaricineae</taxon>
        <taxon>Bolbitiaceae</taxon>
        <taxon>Cyclocybe</taxon>
    </lineage>
</organism>
<proteinExistence type="predicted"/>
<feature type="compositionally biased region" description="Low complexity" evidence="1">
    <location>
        <begin position="239"/>
        <end position="248"/>
    </location>
</feature>
<dbReference type="EMBL" id="CACVBS010000024">
    <property type="protein sequence ID" value="CAA7259395.1"/>
    <property type="molecule type" value="Genomic_DNA"/>
</dbReference>
<accession>A0A8S0VQB5</accession>
<comment type="caution">
    <text evidence="2">The sequence shown here is derived from an EMBL/GenBank/DDBJ whole genome shotgun (WGS) entry which is preliminary data.</text>
</comment>
<keyword evidence="3" id="KW-1185">Reference proteome</keyword>
<dbReference type="AlphaFoldDB" id="A0A8S0VQB5"/>
<feature type="region of interest" description="Disordered" evidence="1">
    <location>
        <begin position="400"/>
        <end position="424"/>
    </location>
</feature>
<feature type="compositionally biased region" description="Low complexity" evidence="1">
    <location>
        <begin position="82"/>
        <end position="100"/>
    </location>
</feature>
<feature type="region of interest" description="Disordered" evidence="1">
    <location>
        <begin position="158"/>
        <end position="264"/>
    </location>
</feature>
<evidence type="ECO:0000256" key="1">
    <source>
        <dbReference type="SAM" id="MobiDB-lite"/>
    </source>
</evidence>
<reference evidence="2 3" key="1">
    <citation type="submission" date="2020-01" db="EMBL/GenBank/DDBJ databases">
        <authorList>
            <person name="Gupta K D."/>
        </authorList>
    </citation>
    <scope>NUCLEOTIDE SEQUENCE [LARGE SCALE GENOMIC DNA]</scope>
</reference>
<feature type="compositionally biased region" description="Polar residues" evidence="1">
    <location>
        <begin position="226"/>
        <end position="238"/>
    </location>
</feature>
<protein>
    <recommendedName>
        <fullName evidence="4">DUF5745 domain-containing protein</fullName>
    </recommendedName>
</protein>
<evidence type="ECO:0000313" key="2">
    <source>
        <dbReference type="EMBL" id="CAA7259395.1"/>
    </source>
</evidence>
<dbReference type="Proteomes" id="UP000467700">
    <property type="component" value="Unassembled WGS sequence"/>
</dbReference>
<gene>
    <name evidence="2" type="ORF">AAE3_LOCUS1684</name>
</gene>
<evidence type="ECO:0000313" key="3">
    <source>
        <dbReference type="Proteomes" id="UP000467700"/>
    </source>
</evidence>
<dbReference type="OrthoDB" id="2596754at2759"/>
<feature type="compositionally biased region" description="Polar residues" evidence="1">
    <location>
        <begin position="249"/>
        <end position="259"/>
    </location>
</feature>
<sequence length="455" mass="50303">MHPKYAPTSLRKPSLDSSTLVEQLNTLLTSLNVPIPLISPTDLTPSLLIAILESILGMRIPLIERSGSPSPELNHARTPHASTSNSISASTSTPGSTSRTAKVQNMKVFLGVLETDIIKRDVGLSELDPRRLADGEWDEVLFVAELLCWIGRRMGYIPKTRGRNGEHSRMDESAYIPRRRQADSAATPRAEPRTPSPTHRRAPQRRPPVPLSPKSQLDLDAESLFHPSSSATGTIPYSTTTTTTTTTTNGRHSWSQPTLSPFLRPSSREESITSIHDPNGSHLDDNHNPTNNYDTEDDEILSSVSDVLGNLSPFKQLNDERCTPSLNPNCILNRNPSHTRYLSRKNSVPESFVPLEDSFRLSANQSPNTSVRFTGYIEPVDEDEEVASFELSRSISSTASALASSSAHTSRARSRDKKRYSHAEAVQTQYSRTLELLNERARLLTQLAELKNSHG</sequence>
<evidence type="ECO:0008006" key="4">
    <source>
        <dbReference type="Google" id="ProtNLM"/>
    </source>
</evidence>
<name>A0A8S0VQB5_CYCAE</name>
<feature type="region of interest" description="Disordered" evidence="1">
    <location>
        <begin position="67"/>
        <end position="100"/>
    </location>
</feature>
<feature type="compositionally biased region" description="Basic and acidic residues" evidence="1">
    <location>
        <begin position="163"/>
        <end position="172"/>
    </location>
</feature>